<feature type="domain" description="Secretin/TonB short N-terminal" evidence="18">
    <location>
        <begin position="68"/>
        <end position="119"/>
    </location>
</feature>
<dbReference type="InterPro" id="IPR036942">
    <property type="entry name" value="Beta-barrel_TonB_sf"/>
</dbReference>
<reference evidence="19 20" key="1">
    <citation type="submission" date="2018-10" db="EMBL/GenBank/DDBJ databases">
        <title>Genomic Encyclopedia of Type Strains, Phase IV (KMG-IV): sequencing the most valuable type-strain genomes for metagenomic binning, comparative biology and taxonomic classification.</title>
        <authorList>
            <person name="Goeker M."/>
        </authorList>
    </citation>
    <scope>NUCLEOTIDE SEQUENCE [LARGE SCALE GENOMIC DNA]</scope>
    <source>
        <strain evidence="19 20">DSM 23841</strain>
    </source>
</reference>
<dbReference type="PROSITE" id="PS52016">
    <property type="entry name" value="TONB_DEPENDENT_REC_3"/>
    <property type="match status" value="1"/>
</dbReference>
<dbReference type="PROSITE" id="PS01156">
    <property type="entry name" value="TONB_DEPENDENT_REC_2"/>
    <property type="match status" value="1"/>
</dbReference>
<evidence type="ECO:0000256" key="16">
    <source>
        <dbReference type="RuleBase" id="RU003357"/>
    </source>
</evidence>
<comment type="caution">
    <text evidence="19">The sequence shown here is derived from an EMBL/GenBank/DDBJ whole genome shotgun (WGS) entry which is preliminary data.</text>
</comment>
<evidence type="ECO:0000256" key="1">
    <source>
        <dbReference type="ARBA" id="ARBA00004571"/>
    </source>
</evidence>
<comment type="subcellular location">
    <subcellularLocation>
        <location evidence="1 14">Cell outer membrane</location>
        <topology evidence="1 14">Multi-pass membrane protein</topology>
    </subcellularLocation>
</comment>
<keyword evidence="5" id="KW-0410">Iron transport</keyword>
<dbReference type="Gene3D" id="3.55.50.30">
    <property type="match status" value="1"/>
</dbReference>
<evidence type="ECO:0000256" key="6">
    <source>
        <dbReference type="ARBA" id="ARBA00022692"/>
    </source>
</evidence>
<evidence type="ECO:0000256" key="10">
    <source>
        <dbReference type="ARBA" id="ARBA00023077"/>
    </source>
</evidence>
<dbReference type="CDD" id="cd01347">
    <property type="entry name" value="ligand_gated_channel"/>
    <property type="match status" value="1"/>
</dbReference>
<evidence type="ECO:0000256" key="11">
    <source>
        <dbReference type="ARBA" id="ARBA00023136"/>
    </source>
</evidence>
<dbReference type="InterPro" id="IPR037066">
    <property type="entry name" value="Plug_dom_sf"/>
</dbReference>
<dbReference type="PANTHER" id="PTHR32552">
    <property type="entry name" value="FERRICHROME IRON RECEPTOR-RELATED"/>
    <property type="match status" value="1"/>
</dbReference>
<evidence type="ECO:0000313" key="20">
    <source>
        <dbReference type="Proteomes" id="UP000270626"/>
    </source>
</evidence>
<evidence type="ECO:0000259" key="18">
    <source>
        <dbReference type="SMART" id="SM00965"/>
    </source>
</evidence>
<dbReference type="Pfam" id="PF07715">
    <property type="entry name" value="Plug"/>
    <property type="match status" value="1"/>
</dbReference>
<feature type="short sequence motif" description="TonB C-terminal box" evidence="15">
    <location>
        <begin position="800"/>
        <end position="817"/>
    </location>
</feature>
<evidence type="ECO:0000256" key="14">
    <source>
        <dbReference type="PROSITE-ProRule" id="PRU01360"/>
    </source>
</evidence>
<keyword evidence="3 14" id="KW-0813">Transport</keyword>
<dbReference type="GO" id="GO:0015344">
    <property type="term" value="F:siderophore uptake transmembrane transporter activity"/>
    <property type="evidence" value="ECO:0007669"/>
    <property type="project" value="TreeGrafter"/>
</dbReference>
<evidence type="ECO:0000313" key="19">
    <source>
        <dbReference type="EMBL" id="RKT49660.1"/>
    </source>
</evidence>
<sequence>MSRPALFPRHPLTPVAQALLVVFLGAAAGAGLLPARAHAAETGATINFDIPAGSLDQALSRFGRQAGIQIAVNAELTRGRQSPGLSGKHGIAEGLRRLLAGSGLEAVRDGGGEYGLRRLPPASTGEATLAPMTVTAGGLGGTTENSGSYTTGAMSTATKLSLSPRETPQSVSVLSRRQIEEQNLLSLDDAVNNVTGLVMQKGYYSGESGSFFARGFPVANLLIDGLPTSAGANGTFNADNDALDIYDRVEVVRGATGLTTGAGTPSAAINLVRKRPTAENQASVTLSAGSWQNLRSTADVSGPLNAAGTLRGRAVATAQDSKQFYDTAHDRNQQLYAIVEADLTPATVATLGFHYRNVDNDGFVPGHPTNPDGSFLAGLSRSANTANDFDYWQQTDKSVFAELSHKFASGWQLKAAALWKRPEQDMMFSGLYRNGGVLRQSTQRYRLDNRQDSYDVAANGPFTLLGRSHELMFGASYREFDNKNWGGWSSYAWTAAGPAVDPYHWDSSAVAQPAIDMSLWNWAYTARQKGVYAATRLNLADPLKLILGARINWYENDNHSNGTRFTINREVTPYAGLVFDLDDSHSLYASWTEIFEPQSNRDRNGQLLAPITGTNYELGIKGEYFGGRLNASLATFVVRQQNRAVDDLAGPNPCPGSSWGYCKRAAGEVESKGVELEVGGALTPSWQVMAGYTYVAAEFTKDADRANIGQSYDSDLPRHQLKLSTSYRLPGELSRWRIGGNVYAQNRTKSSDDANIQQAGYAIVGLNGSYQLDARTEIRLNINNLFDKHYYQGLGWTTGGNVFGAPRNFVVTAKYSF</sequence>
<feature type="region of interest" description="Disordered" evidence="17">
    <location>
        <begin position="133"/>
        <end position="152"/>
    </location>
</feature>
<dbReference type="InterPro" id="IPR010105">
    <property type="entry name" value="TonB_sidphr_rcpt"/>
</dbReference>
<gene>
    <name evidence="19" type="ORF">DFR40_3326</name>
</gene>
<keyword evidence="12 19" id="KW-0675">Receptor</keyword>
<feature type="compositionally biased region" description="Polar residues" evidence="17">
    <location>
        <begin position="142"/>
        <end position="152"/>
    </location>
</feature>
<evidence type="ECO:0000256" key="7">
    <source>
        <dbReference type="ARBA" id="ARBA00022729"/>
    </source>
</evidence>
<dbReference type="Pfam" id="PF00593">
    <property type="entry name" value="TonB_dep_Rec_b-barrel"/>
    <property type="match status" value="1"/>
</dbReference>
<dbReference type="Pfam" id="PF07660">
    <property type="entry name" value="STN"/>
    <property type="match status" value="1"/>
</dbReference>
<dbReference type="SUPFAM" id="SSF56935">
    <property type="entry name" value="Porins"/>
    <property type="match status" value="1"/>
</dbReference>
<proteinExistence type="inferred from homology"/>
<evidence type="ECO:0000256" key="15">
    <source>
        <dbReference type="PROSITE-ProRule" id="PRU10144"/>
    </source>
</evidence>
<keyword evidence="11 14" id="KW-0472">Membrane</keyword>
<dbReference type="PANTHER" id="PTHR32552:SF74">
    <property type="entry name" value="HYDROXAMATE SIDEROPHORE RECEPTOR FHUE"/>
    <property type="match status" value="1"/>
</dbReference>
<dbReference type="Gene3D" id="2.170.130.10">
    <property type="entry name" value="TonB-dependent receptor, plug domain"/>
    <property type="match status" value="1"/>
</dbReference>
<dbReference type="InterPro" id="IPR011662">
    <property type="entry name" value="Secretin/TonB_short_N"/>
</dbReference>
<evidence type="ECO:0000256" key="9">
    <source>
        <dbReference type="ARBA" id="ARBA00023065"/>
    </source>
</evidence>
<evidence type="ECO:0000256" key="8">
    <source>
        <dbReference type="ARBA" id="ARBA00023004"/>
    </source>
</evidence>
<dbReference type="AlphaFoldDB" id="A0A495VL82"/>
<accession>A0A495VL82</accession>
<keyword evidence="8" id="KW-0408">Iron</keyword>
<keyword evidence="9" id="KW-0406">Ion transport</keyword>
<dbReference type="Gene3D" id="2.40.170.20">
    <property type="entry name" value="TonB-dependent receptor, beta-barrel domain"/>
    <property type="match status" value="1"/>
</dbReference>
<protein>
    <submittedName>
        <fullName evidence="19">Outer membrane receptor for ferric coprogen and ferric-rhodotorulic acid</fullName>
    </submittedName>
</protein>
<keyword evidence="13 14" id="KW-0998">Cell outer membrane</keyword>
<keyword evidence="4 14" id="KW-1134">Transmembrane beta strand</keyword>
<keyword evidence="7" id="KW-0732">Signal</keyword>
<dbReference type="FunFam" id="2.170.130.10:FF:000010">
    <property type="entry name" value="Ferripyoverdine receptor"/>
    <property type="match status" value="1"/>
</dbReference>
<dbReference type="InterPro" id="IPR039426">
    <property type="entry name" value="TonB-dep_rcpt-like"/>
</dbReference>
<dbReference type="GO" id="GO:0009279">
    <property type="term" value="C:cell outer membrane"/>
    <property type="evidence" value="ECO:0007669"/>
    <property type="project" value="UniProtKB-SubCell"/>
</dbReference>
<evidence type="ECO:0000256" key="5">
    <source>
        <dbReference type="ARBA" id="ARBA00022496"/>
    </source>
</evidence>
<evidence type="ECO:0000256" key="13">
    <source>
        <dbReference type="ARBA" id="ARBA00023237"/>
    </source>
</evidence>
<evidence type="ECO:0000256" key="17">
    <source>
        <dbReference type="SAM" id="MobiDB-lite"/>
    </source>
</evidence>
<organism evidence="19 20">
    <name type="scientific">Azonexus fungiphilus</name>
    <dbReference type="NCBI Taxonomy" id="146940"/>
    <lineage>
        <taxon>Bacteria</taxon>
        <taxon>Pseudomonadati</taxon>
        <taxon>Pseudomonadota</taxon>
        <taxon>Betaproteobacteria</taxon>
        <taxon>Rhodocyclales</taxon>
        <taxon>Azonexaceae</taxon>
        <taxon>Azonexus</taxon>
    </lineage>
</organism>
<dbReference type="SMART" id="SM00965">
    <property type="entry name" value="STN"/>
    <property type="match status" value="1"/>
</dbReference>
<dbReference type="OrthoDB" id="174652at2"/>
<keyword evidence="6 14" id="KW-0812">Transmembrane</keyword>
<name>A0A495VL82_9RHOO</name>
<evidence type="ECO:0000256" key="2">
    <source>
        <dbReference type="ARBA" id="ARBA00009810"/>
    </source>
</evidence>
<dbReference type="Proteomes" id="UP000270626">
    <property type="component" value="Unassembled WGS sequence"/>
</dbReference>
<evidence type="ECO:0000256" key="12">
    <source>
        <dbReference type="ARBA" id="ARBA00023170"/>
    </source>
</evidence>
<dbReference type="NCBIfam" id="TIGR01783">
    <property type="entry name" value="TonB-siderophor"/>
    <property type="match status" value="1"/>
</dbReference>
<dbReference type="InterPro" id="IPR010917">
    <property type="entry name" value="TonB_rcpt_CS"/>
</dbReference>
<dbReference type="InterPro" id="IPR012910">
    <property type="entry name" value="Plug_dom"/>
</dbReference>
<dbReference type="InterPro" id="IPR000531">
    <property type="entry name" value="Beta-barrel_TonB"/>
</dbReference>
<evidence type="ECO:0000256" key="3">
    <source>
        <dbReference type="ARBA" id="ARBA00022448"/>
    </source>
</evidence>
<dbReference type="GO" id="GO:0015891">
    <property type="term" value="P:siderophore transport"/>
    <property type="evidence" value="ECO:0007669"/>
    <property type="project" value="InterPro"/>
</dbReference>
<keyword evidence="10 16" id="KW-0798">TonB box</keyword>
<dbReference type="GO" id="GO:0038023">
    <property type="term" value="F:signaling receptor activity"/>
    <property type="evidence" value="ECO:0007669"/>
    <property type="project" value="InterPro"/>
</dbReference>
<evidence type="ECO:0000256" key="4">
    <source>
        <dbReference type="ARBA" id="ARBA00022452"/>
    </source>
</evidence>
<keyword evidence="20" id="KW-1185">Reference proteome</keyword>
<comment type="similarity">
    <text evidence="2 14 16">Belongs to the TonB-dependent receptor family.</text>
</comment>
<dbReference type="EMBL" id="RBXP01000020">
    <property type="protein sequence ID" value="RKT49660.1"/>
    <property type="molecule type" value="Genomic_DNA"/>
</dbReference>
<dbReference type="RefSeq" id="WP_121459581.1">
    <property type="nucleotide sequence ID" value="NZ_RBXP01000020.1"/>
</dbReference>